<evidence type="ECO:0000313" key="2">
    <source>
        <dbReference type="EMBL" id="QJA91249.1"/>
    </source>
</evidence>
<keyword evidence="1" id="KW-0812">Transmembrane</keyword>
<proteinExistence type="predicted"/>
<accession>A0A6M3LA71</accession>
<keyword evidence="1" id="KW-0472">Membrane</keyword>
<name>A0A6M3LA71_9ZZZZ</name>
<protein>
    <submittedName>
        <fullName evidence="2">Uncharacterized protein</fullName>
    </submittedName>
</protein>
<sequence length="64" mass="7414">MISTTTFILLIMFLAMVFVLLCVHLSYQNGITDGYGAAVEPDNPGYQKARNWLKKHMKHRWEIT</sequence>
<reference evidence="2" key="1">
    <citation type="submission" date="2020-03" db="EMBL/GenBank/DDBJ databases">
        <title>The deep terrestrial virosphere.</title>
        <authorList>
            <person name="Holmfeldt K."/>
            <person name="Nilsson E."/>
            <person name="Simone D."/>
            <person name="Lopez-Fernandez M."/>
            <person name="Wu X."/>
            <person name="de Brujin I."/>
            <person name="Lundin D."/>
            <person name="Andersson A."/>
            <person name="Bertilsson S."/>
            <person name="Dopson M."/>
        </authorList>
    </citation>
    <scope>NUCLEOTIDE SEQUENCE</scope>
    <source>
        <strain evidence="2">MM415B03414</strain>
    </source>
</reference>
<dbReference type="AlphaFoldDB" id="A0A6M3LA71"/>
<feature type="transmembrane region" description="Helical" evidence="1">
    <location>
        <begin position="7"/>
        <end position="27"/>
    </location>
</feature>
<organism evidence="2">
    <name type="scientific">viral metagenome</name>
    <dbReference type="NCBI Taxonomy" id="1070528"/>
    <lineage>
        <taxon>unclassified sequences</taxon>
        <taxon>metagenomes</taxon>
        <taxon>organismal metagenomes</taxon>
    </lineage>
</organism>
<dbReference type="EMBL" id="MT142973">
    <property type="protein sequence ID" value="QJA91249.1"/>
    <property type="molecule type" value="Genomic_DNA"/>
</dbReference>
<evidence type="ECO:0000256" key="1">
    <source>
        <dbReference type="SAM" id="Phobius"/>
    </source>
</evidence>
<gene>
    <name evidence="2" type="ORF">MM415B03414_0004</name>
</gene>
<keyword evidence="1" id="KW-1133">Transmembrane helix</keyword>